<proteinExistence type="predicted"/>
<name>A0AAV3NWB6_LITER</name>
<dbReference type="AlphaFoldDB" id="A0AAV3NWB6"/>
<dbReference type="InterPro" id="IPR036397">
    <property type="entry name" value="RNaseH_sf"/>
</dbReference>
<reference evidence="1 2" key="1">
    <citation type="submission" date="2024-01" db="EMBL/GenBank/DDBJ databases">
        <title>The complete chloroplast genome sequence of Lithospermum erythrorhizon: insights into the phylogenetic relationship among Boraginaceae species and the maternal lineages of purple gromwells.</title>
        <authorList>
            <person name="Okada T."/>
            <person name="Watanabe K."/>
        </authorList>
    </citation>
    <scope>NUCLEOTIDE SEQUENCE [LARGE SCALE GENOMIC DNA]</scope>
</reference>
<dbReference type="PANTHER" id="PTHR48475">
    <property type="entry name" value="RIBONUCLEASE H"/>
    <property type="match status" value="1"/>
</dbReference>
<dbReference type="Gene3D" id="3.30.420.10">
    <property type="entry name" value="Ribonuclease H-like superfamily/Ribonuclease H"/>
    <property type="match status" value="1"/>
</dbReference>
<protein>
    <submittedName>
        <fullName evidence="1">Uncharacterized protein</fullName>
    </submittedName>
</protein>
<comment type="caution">
    <text evidence="1">The sequence shown here is derived from an EMBL/GenBank/DDBJ whole genome shotgun (WGS) entry which is preliminary data.</text>
</comment>
<dbReference type="PANTHER" id="PTHR48475:SF1">
    <property type="entry name" value="RNASE H TYPE-1 DOMAIN-CONTAINING PROTEIN"/>
    <property type="match status" value="1"/>
</dbReference>
<dbReference type="EMBL" id="BAABME010000382">
    <property type="protein sequence ID" value="GAA0142310.1"/>
    <property type="molecule type" value="Genomic_DNA"/>
</dbReference>
<dbReference type="SUPFAM" id="SSF53098">
    <property type="entry name" value="Ribonuclease H-like"/>
    <property type="match status" value="1"/>
</dbReference>
<dbReference type="Proteomes" id="UP001454036">
    <property type="component" value="Unassembled WGS sequence"/>
</dbReference>
<accession>A0AAV3NWB6</accession>
<organism evidence="1 2">
    <name type="scientific">Lithospermum erythrorhizon</name>
    <name type="common">Purple gromwell</name>
    <name type="synonym">Lithospermum officinale var. erythrorhizon</name>
    <dbReference type="NCBI Taxonomy" id="34254"/>
    <lineage>
        <taxon>Eukaryota</taxon>
        <taxon>Viridiplantae</taxon>
        <taxon>Streptophyta</taxon>
        <taxon>Embryophyta</taxon>
        <taxon>Tracheophyta</taxon>
        <taxon>Spermatophyta</taxon>
        <taxon>Magnoliopsida</taxon>
        <taxon>eudicotyledons</taxon>
        <taxon>Gunneridae</taxon>
        <taxon>Pentapetalae</taxon>
        <taxon>asterids</taxon>
        <taxon>lamiids</taxon>
        <taxon>Boraginales</taxon>
        <taxon>Boraginaceae</taxon>
        <taxon>Boraginoideae</taxon>
        <taxon>Lithospermeae</taxon>
        <taxon>Lithospermum</taxon>
    </lineage>
</organism>
<evidence type="ECO:0000313" key="1">
    <source>
        <dbReference type="EMBL" id="GAA0142310.1"/>
    </source>
</evidence>
<sequence>MTPNDLKYIPIEQLCQALIFAIQKLKHYFQAHTVNLISKANLMKYNFKVKGQLLADFLADHPLPAEWELCDELPDEDVMNVKVMPLDGAVHQEGAGARVALTIPQQDHLPYSFSISHKCSNNVAEYQAHILGLKVCIKIITITKPGHAKACSKKTKQTTDALAGLATSLAFSGKEIRVPICENWVVPPLFIPHEYEEGETETTMAIVTGTGSHDDWRQPIIDYLQQGKLPDDVRKKIDIRRRAPRFIYFNDTLFRRSFEEVLLRCLSNTSYIQADQEGQKVGPINGHYLNRYYS</sequence>
<keyword evidence="2" id="KW-1185">Reference proteome</keyword>
<gene>
    <name evidence="1" type="ORF">LIER_03241</name>
</gene>
<dbReference type="GO" id="GO:0003676">
    <property type="term" value="F:nucleic acid binding"/>
    <property type="evidence" value="ECO:0007669"/>
    <property type="project" value="InterPro"/>
</dbReference>
<dbReference type="InterPro" id="IPR012337">
    <property type="entry name" value="RNaseH-like_sf"/>
</dbReference>
<evidence type="ECO:0000313" key="2">
    <source>
        <dbReference type="Proteomes" id="UP001454036"/>
    </source>
</evidence>